<protein>
    <submittedName>
        <fullName evidence="1">Uncharacterized protein</fullName>
    </submittedName>
</protein>
<dbReference type="AlphaFoldDB" id="A0A146FIC5"/>
<dbReference type="Proteomes" id="UP000075230">
    <property type="component" value="Unassembled WGS sequence"/>
</dbReference>
<evidence type="ECO:0000313" key="1">
    <source>
        <dbReference type="EMBL" id="GAT25508.1"/>
    </source>
</evidence>
<accession>A0A146FIC5</accession>
<gene>
    <name evidence="1" type="ORF">RIB2604_02000850</name>
</gene>
<comment type="caution">
    <text evidence="1">The sequence shown here is derived from an EMBL/GenBank/DDBJ whole genome shotgun (WGS) entry which is preliminary data.</text>
</comment>
<name>A0A146FIC5_ASPKA</name>
<sequence length="34" mass="4009">MNPRRLRSLYDNDLVIALVLTSFMQSIEKLKTLE</sequence>
<reference evidence="1 2" key="1">
    <citation type="journal article" date="2016" name="DNA Res.">
        <title>Genome sequence of Aspergillus luchuensis NBRC 4314.</title>
        <authorList>
            <person name="Yamada O."/>
            <person name="Machida M."/>
            <person name="Hosoyama A."/>
            <person name="Goto M."/>
            <person name="Takahashi T."/>
            <person name="Futagami T."/>
            <person name="Yamagata Y."/>
            <person name="Takeuchi M."/>
            <person name="Kobayashi T."/>
            <person name="Koike H."/>
            <person name="Abe K."/>
            <person name="Asai K."/>
            <person name="Arita M."/>
            <person name="Fujita N."/>
            <person name="Fukuda K."/>
            <person name="Higa K."/>
            <person name="Horikawa H."/>
            <person name="Ishikawa T."/>
            <person name="Jinno K."/>
            <person name="Kato Y."/>
            <person name="Kirimura K."/>
            <person name="Mizutani O."/>
            <person name="Nakasone K."/>
            <person name="Sano M."/>
            <person name="Shiraishi Y."/>
            <person name="Tsukahara M."/>
            <person name="Gomi K."/>
        </authorList>
    </citation>
    <scope>NUCLEOTIDE SEQUENCE [LARGE SCALE GENOMIC DNA]</scope>
    <source>
        <strain evidence="1 2">RIB 2604</strain>
    </source>
</reference>
<proteinExistence type="predicted"/>
<dbReference type="EMBL" id="BCWF01000020">
    <property type="protein sequence ID" value="GAT25508.1"/>
    <property type="molecule type" value="Genomic_DNA"/>
</dbReference>
<reference evidence="2" key="2">
    <citation type="submission" date="2016-02" db="EMBL/GenBank/DDBJ databases">
        <title>Genome sequencing of Aspergillus luchuensis NBRC 4314.</title>
        <authorList>
            <person name="Yamada O."/>
        </authorList>
    </citation>
    <scope>NUCLEOTIDE SEQUENCE [LARGE SCALE GENOMIC DNA]</scope>
    <source>
        <strain evidence="2">RIB 2604</strain>
    </source>
</reference>
<organism evidence="1 2">
    <name type="scientific">Aspergillus kawachii</name>
    <name type="common">White koji mold</name>
    <name type="synonym">Aspergillus awamori var. kawachi</name>
    <dbReference type="NCBI Taxonomy" id="1069201"/>
    <lineage>
        <taxon>Eukaryota</taxon>
        <taxon>Fungi</taxon>
        <taxon>Dikarya</taxon>
        <taxon>Ascomycota</taxon>
        <taxon>Pezizomycotina</taxon>
        <taxon>Eurotiomycetes</taxon>
        <taxon>Eurotiomycetidae</taxon>
        <taxon>Eurotiales</taxon>
        <taxon>Aspergillaceae</taxon>
        <taxon>Aspergillus</taxon>
        <taxon>Aspergillus subgen. Circumdati</taxon>
    </lineage>
</organism>
<evidence type="ECO:0000313" key="2">
    <source>
        <dbReference type="Proteomes" id="UP000075230"/>
    </source>
</evidence>